<feature type="region of interest" description="Disordered" evidence="1">
    <location>
        <begin position="203"/>
        <end position="296"/>
    </location>
</feature>
<feature type="compositionally biased region" description="Polar residues" evidence="1">
    <location>
        <begin position="205"/>
        <end position="220"/>
    </location>
</feature>
<comment type="caution">
    <text evidence="2">The sequence shown here is derived from an EMBL/GenBank/DDBJ whole genome shotgun (WGS) entry which is preliminary data.</text>
</comment>
<feature type="compositionally biased region" description="Low complexity" evidence="1">
    <location>
        <begin position="35"/>
        <end position="57"/>
    </location>
</feature>
<feature type="compositionally biased region" description="Basic and acidic residues" evidence="1">
    <location>
        <begin position="232"/>
        <end position="293"/>
    </location>
</feature>
<protein>
    <submittedName>
        <fullName evidence="2">Neurofilament medium polypeptide</fullName>
    </submittedName>
</protein>
<gene>
    <name evidence="2" type="primary">NEFM</name>
    <name evidence="2" type="ORF">BM221_005679</name>
</gene>
<reference evidence="2 3" key="1">
    <citation type="journal article" date="2016" name="Appl. Microbiol. Biotechnol.">
        <title>Characterization of T-DNA insertion mutants with decreased virulence in the entomopathogenic fungus Beauveria bassiana JEF-007.</title>
        <authorList>
            <person name="Kim S."/>
            <person name="Lee S.J."/>
            <person name="Nai Y.S."/>
            <person name="Yu J.S."/>
            <person name="Lee M.R."/>
            <person name="Yang Y.T."/>
            <person name="Kim J.S."/>
        </authorList>
    </citation>
    <scope>NUCLEOTIDE SEQUENCE [LARGE SCALE GENOMIC DNA]</scope>
    <source>
        <strain evidence="2 3">JEF-007</strain>
    </source>
</reference>
<dbReference type="EMBL" id="MRVG01000005">
    <property type="protein sequence ID" value="PMB69093.1"/>
    <property type="molecule type" value="Genomic_DNA"/>
</dbReference>
<dbReference type="Proteomes" id="UP000235728">
    <property type="component" value="Unassembled WGS sequence"/>
</dbReference>
<organism evidence="2 3">
    <name type="scientific">Beauveria bassiana</name>
    <name type="common">White muscardine disease fungus</name>
    <name type="synonym">Tritirachium shiotae</name>
    <dbReference type="NCBI Taxonomy" id="176275"/>
    <lineage>
        <taxon>Eukaryota</taxon>
        <taxon>Fungi</taxon>
        <taxon>Dikarya</taxon>
        <taxon>Ascomycota</taxon>
        <taxon>Pezizomycotina</taxon>
        <taxon>Sordariomycetes</taxon>
        <taxon>Hypocreomycetidae</taxon>
        <taxon>Hypocreales</taxon>
        <taxon>Cordycipitaceae</taxon>
        <taxon>Beauveria</taxon>
    </lineage>
</organism>
<accession>A0A2N6NP93</accession>
<dbReference type="AlphaFoldDB" id="A0A2N6NP93"/>
<feature type="compositionally biased region" description="Basic and acidic residues" evidence="1">
    <location>
        <begin position="66"/>
        <end position="139"/>
    </location>
</feature>
<name>A0A2N6NP93_BEABA</name>
<evidence type="ECO:0000313" key="3">
    <source>
        <dbReference type="Proteomes" id="UP000235728"/>
    </source>
</evidence>
<feature type="region of interest" description="Disordered" evidence="1">
    <location>
        <begin position="32"/>
        <end position="164"/>
    </location>
</feature>
<evidence type="ECO:0000256" key="1">
    <source>
        <dbReference type="SAM" id="MobiDB-lite"/>
    </source>
</evidence>
<sequence length="323" mass="38566">MYYSGCGRDGLTDGQKQRTLEVYEKLRMPYKGQLQQQGRWVQPQSQQPQGQQSQEVEAPQEEEPQEKEPQVKKPQEKEPQVKKPQEKEPQEKKPQEKEPQEKKPQEKEPQEKKPQEKEPQVKNPQEKEPQEKNPQEKGPQDQQPQDEQGDWRQKQIAQLQSRMKEAWDEYRHLDEERRQQIQQQIQQNVNDCLERVDQDYKQRGESLTASMQGQYNQLQADRQGMSEYLKQFSDRPEWIKEESNRQEEGFARQQKECEQQEGESRQNLKQGLQKDRGGCRQSGKEDYDQRLQRQGEWSKNYAEELRKAESRAQQIINDIMGMQ</sequence>
<proteinExistence type="predicted"/>
<evidence type="ECO:0000313" key="2">
    <source>
        <dbReference type="EMBL" id="PMB69093.1"/>
    </source>
</evidence>